<sequence>MSHFLIRFNKSRGQTGRGTPDHVWRVFEGNKEYLFKHLQINAPIVDEQAHGEWNIACDGVLTIDRKTSTAIIDKME</sequence>
<name>A0A6J5P0E8_9CAUD</name>
<protein>
    <submittedName>
        <fullName evidence="1">Uncharacterized protein</fullName>
    </submittedName>
</protein>
<organism evidence="1">
    <name type="scientific">uncultured Caudovirales phage</name>
    <dbReference type="NCBI Taxonomy" id="2100421"/>
    <lineage>
        <taxon>Viruses</taxon>
        <taxon>Duplodnaviria</taxon>
        <taxon>Heunggongvirae</taxon>
        <taxon>Uroviricota</taxon>
        <taxon>Caudoviricetes</taxon>
        <taxon>Peduoviridae</taxon>
        <taxon>Maltschvirus</taxon>
        <taxon>Maltschvirus maltsch</taxon>
    </lineage>
</organism>
<proteinExistence type="predicted"/>
<evidence type="ECO:0000313" key="1">
    <source>
        <dbReference type="EMBL" id="CAB4162828.1"/>
    </source>
</evidence>
<reference evidence="1" key="1">
    <citation type="submission" date="2020-04" db="EMBL/GenBank/DDBJ databases">
        <authorList>
            <person name="Chiriac C."/>
            <person name="Salcher M."/>
            <person name="Ghai R."/>
            <person name="Kavagutti S V."/>
        </authorList>
    </citation>
    <scope>NUCLEOTIDE SEQUENCE</scope>
</reference>
<dbReference type="EMBL" id="LR796734">
    <property type="protein sequence ID" value="CAB4162828.1"/>
    <property type="molecule type" value="Genomic_DNA"/>
</dbReference>
<gene>
    <name evidence="1" type="ORF">UFOVP787_135</name>
</gene>
<accession>A0A6J5P0E8</accession>